<feature type="chain" id="PRO_5015632950" evidence="2">
    <location>
        <begin position="44"/>
        <end position="102"/>
    </location>
</feature>
<dbReference type="GeneID" id="36953666"/>
<evidence type="ECO:0000313" key="3">
    <source>
        <dbReference type="EMBL" id="AWK29312.1"/>
    </source>
</evidence>
<dbReference type="AlphaFoldDB" id="A0A2S1ZUZ8"/>
<feature type="region of interest" description="Disordered" evidence="1">
    <location>
        <begin position="42"/>
        <end position="102"/>
    </location>
</feature>
<sequence>MIKKTPTIKHLLDFFSNPNSPKILISIATLLLLLLLSLPPMETTNDLEPVKPTKSLTLDSTQPKTCNTQTKSDSHPDTYSPKKSKASTSLPLDSKPSTPKSP</sequence>
<protein>
    <submittedName>
        <fullName evidence="3">F-specific ORF protein</fullName>
    </submittedName>
</protein>
<dbReference type="CTD" id="31079753"/>
<dbReference type="EMBL" id="MH319826">
    <property type="protein sequence ID" value="AWK29312.1"/>
    <property type="molecule type" value="Genomic_DNA"/>
</dbReference>
<evidence type="ECO:0000256" key="2">
    <source>
        <dbReference type="SAM" id="SignalP"/>
    </source>
</evidence>
<name>A0A2S1ZUZ8_9BIVA</name>
<evidence type="ECO:0000256" key="1">
    <source>
        <dbReference type="SAM" id="MobiDB-lite"/>
    </source>
</evidence>
<geneLocation type="mitochondrion" evidence="3"/>
<dbReference type="RefSeq" id="YP_009493347.1">
    <property type="nucleotide sequence ID" value="NC_037942.1"/>
</dbReference>
<feature type="compositionally biased region" description="Polar residues" evidence="1">
    <location>
        <begin position="86"/>
        <end position="102"/>
    </location>
</feature>
<accession>A0A2S1ZUZ8</accession>
<keyword evidence="3" id="KW-0496">Mitochondrion</keyword>
<keyword evidence="2" id="KW-0732">Signal</keyword>
<reference evidence="3" key="1">
    <citation type="journal article" date="2018" name="Mol. Phylogenet. Evol.">
        <title>Expansion and systematics redefinition of the most threatened freshwater mussel family, the Margaritiferidae.</title>
        <authorList>
            <person name="Lopes-Lima M."/>
            <person name="Bolotov I.N."/>
            <person name="Tu Do V."/>
            <person name="Aldridge D.C."/>
            <person name="Fonseca M.M."/>
            <person name="Ming Gan H."/>
            <person name="Gofarov M.Y."/>
            <person name="Kondakov A.V."/>
            <person name="Prie V."/>
            <person name="Sousa R."/>
            <person name="Varandas S."/>
            <person name="Vikhrev I.V."/>
            <person name="Teixeira A."/>
            <person name="Wu R.W."/>
            <person name="Wu X."/>
            <person name="Zieritz A."/>
            <person name="Froufe E."/>
            <person name="Bogan A.E."/>
        </authorList>
    </citation>
    <scope>NUCLEOTIDE SEQUENCE</scope>
    <source>
        <tissue evidence="3">Foot</tissue>
    </source>
</reference>
<feature type="compositionally biased region" description="Polar residues" evidence="1">
    <location>
        <begin position="54"/>
        <end position="71"/>
    </location>
</feature>
<feature type="signal peptide" evidence="2">
    <location>
        <begin position="1"/>
        <end position="43"/>
    </location>
</feature>
<organism evidence="3">
    <name type="scientific">Gibbosula crassa</name>
    <dbReference type="NCBI Taxonomy" id="2200853"/>
    <lineage>
        <taxon>Eukaryota</taxon>
        <taxon>Metazoa</taxon>
        <taxon>Spiralia</taxon>
        <taxon>Lophotrochozoa</taxon>
        <taxon>Mollusca</taxon>
        <taxon>Bivalvia</taxon>
        <taxon>Autobranchia</taxon>
        <taxon>Heteroconchia</taxon>
        <taxon>Palaeoheterodonta</taxon>
        <taxon>Unionida</taxon>
        <taxon>Unionoidea</taxon>
        <taxon>Margaritiferidae</taxon>
        <taxon>Gibbosulinae</taxon>
        <taxon>Gibbosula</taxon>
    </lineage>
</organism>
<proteinExistence type="predicted"/>
<gene>
    <name evidence="3" type="primary">FORF</name>
</gene>